<dbReference type="Gene3D" id="3.30.710.10">
    <property type="entry name" value="Potassium Channel Kv1.1, Chain A"/>
    <property type="match status" value="1"/>
</dbReference>
<evidence type="ECO:0000256" key="1">
    <source>
        <dbReference type="ARBA" id="ARBA00004123"/>
    </source>
</evidence>
<evidence type="ECO:0000256" key="3">
    <source>
        <dbReference type="ARBA" id="ARBA00022763"/>
    </source>
</evidence>
<keyword evidence="4" id="KW-0233">DNA recombination</keyword>
<dbReference type="Proteomes" id="UP001642520">
    <property type="component" value="Unassembled WGS sequence"/>
</dbReference>
<keyword evidence="3" id="KW-0227">DNA damage</keyword>
<dbReference type="EMBL" id="CAXAJV020001294">
    <property type="protein sequence ID" value="CAL7946215.1"/>
    <property type="molecule type" value="Genomic_DNA"/>
</dbReference>
<evidence type="ECO:0000256" key="5">
    <source>
        <dbReference type="ARBA" id="ARBA00023204"/>
    </source>
</evidence>
<dbReference type="SUPFAM" id="SSF54695">
    <property type="entry name" value="POZ domain"/>
    <property type="match status" value="1"/>
</dbReference>
<dbReference type="CDD" id="cd22999">
    <property type="entry name" value="SAP_SLX4"/>
    <property type="match status" value="1"/>
</dbReference>
<comment type="similarity">
    <text evidence="2">Belongs to the SLX4 family.</text>
</comment>
<keyword evidence="5" id="KW-0234">DNA repair</keyword>
<keyword evidence="6" id="KW-0539">Nucleus</keyword>
<evidence type="ECO:0000256" key="8">
    <source>
        <dbReference type="SAM" id="Coils"/>
    </source>
</evidence>
<dbReference type="Pfam" id="PF09494">
    <property type="entry name" value="Slx4"/>
    <property type="match status" value="1"/>
</dbReference>
<accession>A0ABP1P4B7</accession>
<comment type="caution">
    <text evidence="10">The sequence shown here is derived from an EMBL/GenBank/DDBJ whole genome shotgun (WGS) entry which is preliminary data.</text>
</comment>
<dbReference type="InterPro" id="IPR000210">
    <property type="entry name" value="BTB/POZ_dom"/>
</dbReference>
<dbReference type="PANTHER" id="PTHR21541:SF3">
    <property type="entry name" value="STRUCTURE-SPECIFIC ENDONUCLEASE SUBUNIT SLX4"/>
    <property type="match status" value="1"/>
</dbReference>
<gene>
    <name evidence="10" type="ORF">XYLVIOL_LOCUS7665</name>
</gene>
<reference evidence="10 11" key="1">
    <citation type="submission" date="2024-08" db="EMBL/GenBank/DDBJ databases">
        <authorList>
            <person name="Will J Nash"/>
            <person name="Angela Man"/>
            <person name="Seanna McTaggart"/>
            <person name="Kendall Baker"/>
            <person name="Tom Barker"/>
            <person name="Leah Catchpole"/>
            <person name="Alex Durrant"/>
            <person name="Karim Gharbi"/>
            <person name="Naomi Irish"/>
            <person name="Gemy Kaithakottil"/>
            <person name="Debby Ku"/>
            <person name="Aaliyah Providence"/>
            <person name="Felix Shaw"/>
            <person name="David Swarbreck"/>
            <person name="Chris Watkins"/>
            <person name="Ann M. McCartney"/>
            <person name="Giulio Formenti"/>
            <person name="Alice Mouton"/>
            <person name="Noel Vella"/>
            <person name="Bjorn M von Reumont"/>
            <person name="Adriana Vella"/>
            <person name="Wilfried Haerty"/>
        </authorList>
    </citation>
    <scope>NUCLEOTIDE SEQUENCE [LARGE SCALE GENOMIC DNA]</scope>
</reference>
<dbReference type="InterPro" id="IPR018574">
    <property type="entry name" value="Structure-sp_endonuc_su_Slx4"/>
</dbReference>
<evidence type="ECO:0000313" key="10">
    <source>
        <dbReference type="EMBL" id="CAL7946215.1"/>
    </source>
</evidence>
<evidence type="ECO:0000256" key="4">
    <source>
        <dbReference type="ARBA" id="ARBA00023172"/>
    </source>
</evidence>
<proteinExistence type="inferred from homology"/>
<name>A0ABP1P4B7_XYLVO</name>
<evidence type="ECO:0000256" key="2">
    <source>
        <dbReference type="ARBA" id="ARBA00006661"/>
    </source>
</evidence>
<organism evidence="10 11">
    <name type="scientific">Xylocopa violacea</name>
    <name type="common">Violet carpenter bee</name>
    <name type="synonym">Apis violacea</name>
    <dbReference type="NCBI Taxonomy" id="135666"/>
    <lineage>
        <taxon>Eukaryota</taxon>
        <taxon>Metazoa</taxon>
        <taxon>Ecdysozoa</taxon>
        <taxon>Arthropoda</taxon>
        <taxon>Hexapoda</taxon>
        <taxon>Insecta</taxon>
        <taxon>Pterygota</taxon>
        <taxon>Neoptera</taxon>
        <taxon>Endopterygota</taxon>
        <taxon>Hymenoptera</taxon>
        <taxon>Apocrita</taxon>
        <taxon>Aculeata</taxon>
        <taxon>Apoidea</taxon>
        <taxon>Anthophila</taxon>
        <taxon>Apidae</taxon>
        <taxon>Xylocopa</taxon>
        <taxon>Xylocopa</taxon>
    </lineage>
</organism>
<dbReference type="PANTHER" id="PTHR21541">
    <property type="entry name" value="BTB POZ DOMAIN CONTAINING 12"/>
    <property type="match status" value="1"/>
</dbReference>
<keyword evidence="11" id="KW-1185">Reference proteome</keyword>
<dbReference type="InterPro" id="IPR011333">
    <property type="entry name" value="SKP1/BTB/POZ_sf"/>
</dbReference>
<keyword evidence="8" id="KW-0175">Coiled coil</keyword>
<comment type="subcellular location">
    <subcellularLocation>
        <location evidence="1">Nucleus</location>
    </subcellularLocation>
</comment>
<sequence length="1381" mass="159939">MNEHIEENQNSHSTFASTENDSLLDFKSPKQLTNIKLTECSNFNVHNKKRISTKSKISGKNNKEAKKYKKHEEKMWNLQESQSIESRFFKSKSCCDDKDSAIDVKMALVCPLCFKTFKDLNSRTLHMKICAYKNNIPTKKLMDAIQLQKRQENERISLGLLAAPILQDKKKLTSLRKTDSCEETDLQLALVLSKSLQEAEELDMINEIEGLPKISNQCMQEKSESVVQLEKFGFANSKPASFTRNKKGRKNEITTLQIRSQEERNRILTERISEILVGNESITQNQKEEFKYNYVHEKKTDLKSHLLQQLCDEEQKLWNKAKLSPSQKCFYVSNLSECISSEKKEEDKRIIIEFENTNKMDNMELDKYSNENVHAISSTELCFINENCESCQDRQFINTVITNWSVILNDSSTSDIIIFVSNDKHIWAHKLVFYVQCSNILLDIKTNDSLLFTNIKEKICWIDISYNIALAFLEFIYCGIIKKYLSVVNNLTSFSLLRNLARKYKVKELFAFLQRKENEIKKAESQVLNKLEKDLFFNETDNSDLSSNDVENLVCNRNSTLEKNEKLSQKQLKEFVESKLSNDACTEVLLKEDINTLSEISDLRNSNVSPDLFDDSNDIVQSEGMIKKTACVDELIENIEHNEDVSIFDSVNKKSKFENTSCKSIDENINLSFNPLHFVTPKKGDYSNIIKLKSNLSVFIEQIQKENRISESDIECEISMLSTSPKLYRNPFHIREHNCSKVKANPIVEKTPKKDKNILNIFDGETNFETSYEGKNIDMYFNIEPVDNVVESSESSVEECKRKYKNNSVNKIITDINEGYKKKVMLCEAKNLVECITKSLSPRNKKIFDIDEELEDKTIQSDFENSLKEDFYSDEDEISIYSRYKRGHTNNSIVKYRNFVQKYLLSNDVKDNVTYQESGEVSSTEADSVAETGKNSKFKASAVKKYDDQTKIKKSISSFKKNKHFSEQSIYNHSNAPTSIQENSFERQRINNTSKLRYTKSENNIDIQAIRKNSLTLTEQNPCKQHLVESPVLLSSSPELDYDTLRTYECEENKMNKNVFLPKKFEDNISHIFEKEIYLANVQVDNINTSPFTKAESVLDEHIVFSETTNNLITTNNCLKYNEKLFITEDNEQNCQGKSISETSLSINTQCNMNNMPKVYINSQYGYSYDKDFKVTILPEIIRDSVTPPPNYDNMKTPELHAELNKYGLKIQKRKRAIKLLTYIYNELHPIICATSKNVESELAIISSEDDEPPMKKFKYKKNHADCFNNYESQLAFSQENINMQLPINIIDEEKQFNGPEFTSTIDSVLNIKDMFLKLLTVRKELHNKILAYQPVCINSLHSMLKTEGFKCKMNTLMNFLDEQCITFYVQDTKKKNDKST</sequence>
<feature type="domain" description="BTB" evidence="9">
    <location>
        <begin position="411"/>
        <end position="508"/>
    </location>
</feature>
<dbReference type="Pfam" id="PF00651">
    <property type="entry name" value="BTB"/>
    <property type="match status" value="1"/>
</dbReference>
<evidence type="ECO:0000256" key="7">
    <source>
        <dbReference type="ARBA" id="ARBA00029496"/>
    </source>
</evidence>
<evidence type="ECO:0000313" key="11">
    <source>
        <dbReference type="Proteomes" id="UP001642520"/>
    </source>
</evidence>
<protein>
    <recommendedName>
        <fullName evidence="7">Structure-specific endonuclease subunit SLX4</fullName>
    </recommendedName>
</protein>
<feature type="coiled-coil region" evidence="8">
    <location>
        <begin position="506"/>
        <end position="570"/>
    </location>
</feature>
<evidence type="ECO:0000259" key="9">
    <source>
        <dbReference type="Pfam" id="PF00651"/>
    </source>
</evidence>
<evidence type="ECO:0000256" key="6">
    <source>
        <dbReference type="ARBA" id="ARBA00023242"/>
    </source>
</evidence>